<keyword evidence="1" id="KW-0175">Coiled coil</keyword>
<dbReference type="EMBL" id="JACHBX010000001">
    <property type="protein sequence ID" value="MBB6132182.1"/>
    <property type="molecule type" value="Genomic_DNA"/>
</dbReference>
<feature type="transmembrane region" description="Helical" evidence="3">
    <location>
        <begin position="306"/>
        <end position="327"/>
    </location>
</feature>
<keyword evidence="3" id="KW-0472">Membrane</keyword>
<evidence type="ECO:0000256" key="1">
    <source>
        <dbReference type="SAM" id="Coils"/>
    </source>
</evidence>
<feature type="coiled-coil region" evidence="1">
    <location>
        <begin position="243"/>
        <end position="270"/>
    </location>
</feature>
<evidence type="ECO:0000259" key="4">
    <source>
        <dbReference type="Pfam" id="PF25800"/>
    </source>
</evidence>
<reference evidence="5 6" key="1">
    <citation type="submission" date="2020-08" db="EMBL/GenBank/DDBJ databases">
        <title>The Agave Microbiome: Exploring the role of microbial communities in plant adaptations to desert environments.</title>
        <authorList>
            <person name="Partida-Martinez L.P."/>
        </authorList>
    </citation>
    <scope>NUCLEOTIDE SEQUENCE [LARGE SCALE GENOMIC DNA]</scope>
    <source>
        <strain evidence="5 6">AT3.2</strain>
    </source>
</reference>
<evidence type="ECO:0000256" key="2">
    <source>
        <dbReference type="SAM" id="MobiDB-lite"/>
    </source>
</evidence>
<evidence type="ECO:0000313" key="6">
    <source>
        <dbReference type="Proteomes" id="UP000540787"/>
    </source>
</evidence>
<dbReference type="Pfam" id="PF25800">
    <property type="entry name" value="FimV_N"/>
    <property type="match status" value="1"/>
</dbReference>
<protein>
    <submittedName>
        <fullName evidence="5">Pilus assembly protein FimV</fullName>
    </submittedName>
</protein>
<gene>
    <name evidence="5" type="ORF">HD842_000293</name>
</gene>
<keyword evidence="3" id="KW-0812">Transmembrane</keyword>
<feature type="region of interest" description="Disordered" evidence="2">
    <location>
        <begin position="158"/>
        <end position="185"/>
    </location>
</feature>
<feature type="compositionally biased region" description="Pro residues" evidence="2">
    <location>
        <begin position="169"/>
        <end position="183"/>
    </location>
</feature>
<feature type="domain" description="FimV N-terminal" evidence="4">
    <location>
        <begin position="13"/>
        <end position="116"/>
    </location>
</feature>
<dbReference type="RefSeq" id="WP_183550010.1">
    <property type="nucleotide sequence ID" value="NZ_JACHBX010000001.1"/>
</dbReference>
<feature type="region of interest" description="Disordered" evidence="2">
    <location>
        <begin position="279"/>
        <end position="303"/>
    </location>
</feature>
<evidence type="ECO:0000256" key="3">
    <source>
        <dbReference type="SAM" id="Phobius"/>
    </source>
</evidence>
<keyword evidence="3" id="KW-1133">Transmembrane helix</keyword>
<evidence type="ECO:0000313" key="5">
    <source>
        <dbReference type="EMBL" id="MBB6132182.1"/>
    </source>
</evidence>
<comment type="caution">
    <text evidence="5">The sequence shown here is derived from an EMBL/GenBank/DDBJ whole genome shotgun (WGS) entry which is preliminary data.</text>
</comment>
<dbReference type="InterPro" id="IPR057840">
    <property type="entry name" value="FimV_N"/>
</dbReference>
<dbReference type="AlphaFoldDB" id="A0A7W9WXL6"/>
<organism evidence="5 6">
    <name type="scientific">Massilia aurea</name>
    <dbReference type="NCBI Taxonomy" id="373040"/>
    <lineage>
        <taxon>Bacteria</taxon>
        <taxon>Pseudomonadati</taxon>
        <taxon>Pseudomonadota</taxon>
        <taxon>Betaproteobacteria</taxon>
        <taxon>Burkholderiales</taxon>
        <taxon>Oxalobacteraceae</taxon>
        <taxon>Telluria group</taxon>
        <taxon>Massilia</taxon>
    </lineage>
</organism>
<feature type="region of interest" description="Disordered" evidence="2">
    <location>
        <begin position="356"/>
        <end position="378"/>
    </location>
</feature>
<name>A0A7W9WXL6_9BURK</name>
<keyword evidence="6" id="KW-1185">Reference proteome</keyword>
<proteinExistence type="predicted"/>
<sequence length="378" mass="39130">MCALLSCGVGAAELGEPRISSYIGQPLALELELTALASPATPVQARLAHPDVYRGANIGVPAVLSTLAMRVSQRDGRQFLRVTSSAPVESSRLHLYLDLADGGTRDVRLVTLFIAPNPNPPAAAVPLPVLAPAPAPMPMPAKAPAPVVADLSAAPVSAPKPMAVKPRPPKPVKVPKPPHPVTPATPVVAGKVAPAPEPAAATPAPTPLSKPLPLPLPVPVALPAPASAAICAPASSVDSATVCAALDVKNAQLREQIGTLEDKVRVLQVALGASPSAVVQDKVAPRAAPRPSRKRPAPEPETSTPWGWIAGAVVAVLGLVGGTLLVLRRRKRAAPMIQPMPRASLMARLRQRFARKTKAPAPVEPQLDEPHNEMSTQL</sequence>
<accession>A0A7W9WXL6</accession>
<dbReference type="Proteomes" id="UP000540787">
    <property type="component" value="Unassembled WGS sequence"/>
</dbReference>